<accession>A0A9D4YLG9</accession>
<evidence type="ECO:0000259" key="1">
    <source>
        <dbReference type="Pfam" id="PF13679"/>
    </source>
</evidence>
<comment type="caution">
    <text evidence="2">The sequence shown here is derived from an EMBL/GenBank/DDBJ whole genome shotgun (WGS) entry which is preliminary data.</text>
</comment>
<dbReference type="Pfam" id="PF13679">
    <property type="entry name" value="Methyltransf_32"/>
    <property type="match status" value="1"/>
</dbReference>
<gene>
    <name evidence="2" type="ORF">KIW84_010159</name>
</gene>
<dbReference type="AlphaFoldDB" id="A0A9D4YLG9"/>
<dbReference type="SUPFAM" id="SSF53335">
    <property type="entry name" value="S-adenosyl-L-methionine-dependent methyltransferases"/>
    <property type="match status" value="1"/>
</dbReference>
<organism evidence="2 3">
    <name type="scientific">Pisum sativum</name>
    <name type="common">Garden pea</name>
    <name type="synonym">Lathyrus oleraceus</name>
    <dbReference type="NCBI Taxonomy" id="3888"/>
    <lineage>
        <taxon>Eukaryota</taxon>
        <taxon>Viridiplantae</taxon>
        <taxon>Streptophyta</taxon>
        <taxon>Embryophyta</taxon>
        <taxon>Tracheophyta</taxon>
        <taxon>Spermatophyta</taxon>
        <taxon>Magnoliopsida</taxon>
        <taxon>eudicotyledons</taxon>
        <taxon>Gunneridae</taxon>
        <taxon>Pentapetalae</taxon>
        <taxon>rosids</taxon>
        <taxon>fabids</taxon>
        <taxon>Fabales</taxon>
        <taxon>Fabaceae</taxon>
        <taxon>Papilionoideae</taxon>
        <taxon>50 kb inversion clade</taxon>
        <taxon>NPAAA clade</taxon>
        <taxon>Hologalegina</taxon>
        <taxon>IRL clade</taxon>
        <taxon>Fabeae</taxon>
        <taxon>Lathyrus</taxon>
    </lineage>
</organism>
<dbReference type="Gramene" id="Psat01G0015900-T2">
    <property type="protein sequence ID" value="KAI5440568.1"/>
    <property type="gene ID" value="KIW84_010159"/>
</dbReference>
<dbReference type="InterPro" id="IPR025714">
    <property type="entry name" value="Methyltranfer_dom"/>
</dbReference>
<proteinExistence type="predicted"/>
<reference evidence="2 3" key="1">
    <citation type="journal article" date="2022" name="Nat. Genet.">
        <title>Improved pea reference genome and pan-genome highlight genomic features and evolutionary characteristics.</title>
        <authorList>
            <person name="Yang T."/>
            <person name="Liu R."/>
            <person name="Luo Y."/>
            <person name="Hu S."/>
            <person name="Wang D."/>
            <person name="Wang C."/>
            <person name="Pandey M.K."/>
            <person name="Ge S."/>
            <person name="Xu Q."/>
            <person name="Li N."/>
            <person name="Li G."/>
            <person name="Huang Y."/>
            <person name="Saxena R.K."/>
            <person name="Ji Y."/>
            <person name="Li M."/>
            <person name="Yan X."/>
            <person name="He Y."/>
            <person name="Liu Y."/>
            <person name="Wang X."/>
            <person name="Xiang C."/>
            <person name="Varshney R.K."/>
            <person name="Ding H."/>
            <person name="Gao S."/>
            <person name="Zong X."/>
        </authorList>
    </citation>
    <scope>NUCLEOTIDE SEQUENCE [LARGE SCALE GENOMIC DNA]</scope>
    <source>
        <strain evidence="2 3">cv. Zhongwan 6</strain>
    </source>
</reference>
<dbReference type="Proteomes" id="UP001058974">
    <property type="component" value="Chromosome 1"/>
</dbReference>
<dbReference type="PANTHER" id="PTHR12496">
    <property type="entry name" value="CGI-41 METHYLTRANSFERASE"/>
    <property type="match status" value="1"/>
</dbReference>
<protein>
    <recommendedName>
        <fullName evidence="1">Methyltransferase domain-containing protein</fullName>
    </recommendedName>
</protein>
<dbReference type="Gene3D" id="3.40.50.150">
    <property type="entry name" value="Vaccinia Virus protein VP39"/>
    <property type="match status" value="1"/>
</dbReference>
<dbReference type="PANTHER" id="PTHR12496:SF0">
    <property type="entry name" value="METHYLTRANSFERASE DOMAIN-CONTAINING PROTEIN"/>
    <property type="match status" value="1"/>
</dbReference>
<feature type="domain" description="Methyltransferase" evidence="1">
    <location>
        <begin position="124"/>
        <end position="305"/>
    </location>
</feature>
<dbReference type="EMBL" id="JAMSHJ010000001">
    <property type="protein sequence ID" value="KAI5440568.1"/>
    <property type="molecule type" value="Genomic_DNA"/>
</dbReference>
<keyword evidence="3" id="KW-1185">Reference proteome</keyword>
<dbReference type="InterPro" id="IPR052220">
    <property type="entry name" value="METTL25"/>
</dbReference>
<evidence type="ECO:0000313" key="3">
    <source>
        <dbReference type="Proteomes" id="UP001058974"/>
    </source>
</evidence>
<evidence type="ECO:0000313" key="2">
    <source>
        <dbReference type="EMBL" id="KAI5440568.1"/>
    </source>
</evidence>
<name>A0A9D4YLG9_PEA</name>
<dbReference type="InterPro" id="IPR029063">
    <property type="entry name" value="SAM-dependent_MTases_sf"/>
</dbReference>
<sequence length="548" mass="61198">MTEERRYSCETAADTLQWISDIINFLNPYFSIFINAHVVHFFKDRLWENVDAEWMDCLRRESVQNLLLIPSGVVQDQWPASLKDFILKLRSMVFCQEQADINTALPGLRMTSLNRVLAQGMNAKKRHEVEALSAVVSTVAESVRAHAILDVGAGQGYLAQVLAFQYQHSVIAIDACSHHGMVTDARAERIKKHYKSQMVKSRSGMQNLNIPKTITCRVLSIESLKALVETSLPGDDLERSMLKGESQEHKGKFHCPSDANNRSPTVLAGLHACGDLSVIMLKTFLDCRDVKAVVSIGCCYNLLSEESSRDGESRCGFPMSHAVRSTGLSLGKSARDLACQDYWDFSSKTVESMKHKHKHQNILEGQRHCQCPTSTRVQRDGGALICMLAFTTLSYTLFALRSKCGGISRAKKHQLGIKGDVVACLKVPAEVKTILHADMVEKERIKRGIEEVLVPLDADDTNEIDEISRIRSGKRRAETSSMVVKRTKGPLDLVFKKTKDTNINDVCNKEARARTVQYIARFVSTCGIAFNVANVETFKLMLEAMVLI</sequence>